<keyword evidence="3" id="KW-1003">Cell membrane</keyword>
<evidence type="ECO:0000313" key="14">
    <source>
        <dbReference type="Proteomes" id="UP001164706"/>
    </source>
</evidence>
<dbReference type="InterPro" id="IPR000194">
    <property type="entry name" value="ATPase_F1/V1/A1_a/bsu_nucl-bd"/>
</dbReference>
<dbReference type="PROSITE" id="PS00152">
    <property type="entry name" value="ATPASE_ALPHA_BETA"/>
    <property type="match status" value="1"/>
</dbReference>
<evidence type="ECO:0000256" key="6">
    <source>
        <dbReference type="ARBA" id="ARBA00022840"/>
    </source>
</evidence>
<keyword evidence="8" id="KW-1278">Translocase</keyword>
<dbReference type="InterPro" id="IPR005714">
    <property type="entry name" value="ATPase_T3SS_FliI/YscN"/>
</dbReference>
<dbReference type="AlphaFoldDB" id="A0A9E8MLC6"/>
<sequence length="454" mass="46776">MTAALRSAPSTPAARPTAGLGAALRSSLLTAAAPERHGVVRGVVGLAVDVAGLRSGVGEIVSLGSAPAVRAEVIAARADGVRCMPLDPAPALRVGQPARAERGRGVPVGPGLLGRVVDALGDPLDGLGPLEGVVRVPLEHPVPSALDRAPIDTPLATGVRAIDAFTPIGRGQRIGLFAGSGVGKSSLLSMVARGTDADVIVLALIGERGREVREFIERDLGPEGLARSVVVVSTSDDPAVRRRRGALAATRIAEGFRDEGRHVLLMMDSVTRMAMAQREIGLSAGELPATRGYPPSTFSVLAQLVERAGTAERGSITGVYTVLVDGDDHNEPVADAVRSYLDGHIVLDRALAVADHHPAIDVLGSVSRVAGRIVDDGHRAALASVRAAMAAHRSARDLIDVGAYPAGSDRRVDAVIAHRAELAALLVQHLDDLTPPAETRARLGRLAALLGGAA</sequence>
<dbReference type="GO" id="GO:0030257">
    <property type="term" value="C:type III protein secretion system complex"/>
    <property type="evidence" value="ECO:0007669"/>
    <property type="project" value="InterPro"/>
</dbReference>
<evidence type="ECO:0000256" key="9">
    <source>
        <dbReference type="ARBA" id="ARBA00023136"/>
    </source>
</evidence>
<name>A0A9E8MLC6_9MICO</name>
<evidence type="ECO:0000256" key="11">
    <source>
        <dbReference type="ARBA" id="ARBA00034006"/>
    </source>
</evidence>
<comment type="subcellular location">
    <subcellularLocation>
        <location evidence="1">Cytoplasm</location>
    </subcellularLocation>
</comment>
<keyword evidence="9" id="KW-0472">Membrane</keyword>
<dbReference type="NCBIfam" id="TIGR01026">
    <property type="entry name" value="fliI_yscN"/>
    <property type="match status" value="1"/>
</dbReference>
<dbReference type="SMART" id="SM00382">
    <property type="entry name" value="AAA"/>
    <property type="match status" value="1"/>
</dbReference>
<evidence type="ECO:0000256" key="8">
    <source>
        <dbReference type="ARBA" id="ARBA00022967"/>
    </source>
</evidence>
<keyword evidence="14" id="KW-1185">Reference proteome</keyword>
<dbReference type="RefSeq" id="WP_267781525.1">
    <property type="nucleotide sequence ID" value="NZ_CP113089.1"/>
</dbReference>
<dbReference type="EMBL" id="CP113089">
    <property type="protein sequence ID" value="WAB81735.1"/>
    <property type="molecule type" value="Genomic_DNA"/>
</dbReference>
<protein>
    <submittedName>
        <fullName evidence="13">FliI/YscN family ATPase</fullName>
    </submittedName>
</protein>
<dbReference type="GO" id="GO:0046933">
    <property type="term" value="F:proton-transporting ATP synthase activity, rotational mechanism"/>
    <property type="evidence" value="ECO:0007669"/>
    <property type="project" value="TreeGrafter"/>
</dbReference>
<accession>A0A9E8MLC6</accession>
<dbReference type="InterPro" id="IPR020003">
    <property type="entry name" value="ATPase_a/bsu_AS"/>
</dbReference>
<keyword evidence="5" id="KW-0547">Nucleotide-binding</keyword>
<dbReference type="GO" id="GO:0045259">
    <property type="term" value="C:proton-transporting ATP synthase complex"/>
    <property type="evidence" value="ECO:0007669"/>
    <property type="project" value="UniProtKB-KW"/>
</dbReference>
<organism evidence="13 14">
    <name type="scientific">Microcella daejeonensis</name>
    <dbReference type="NCBI Taxonomy" id="2994971"/>
    <lineage>
        <taxon>Bacteria</taxon>
        <taxon>Bacillati</taxon>
        <taxon>Actinomycetota</taxon>
        <taxon>Actinomycetes</taxon>
        <taxon>Micrococcales</taxon>
        <taxon>Microbacteriaceae</taxon>
        <taxon>Microcella</taxon>
    </lineage>
</organism>
<evidence type="ECO:0000256" key="1">
    <source>
        <dbReference type="ARBA" id="ARBA00004496"/>
    </source>
</evidence>
<dbReference type="InterPro" id="IPR050053">
    <property type="entry name" value="ATPase_alpha/beta_chains"/>
</dbReference>
<dbReference type="FunFam" id="3.40.50.12240:FF:000002">
    <property type="entry name" value="Flagellum-specific ATP synthase FliI"/>
    <property type="match status" value="1"/>
</dbReference>
<comment type="catalytic activity">
    <reaction evidence="11">
        <text>ATP + H2O + cellular proteinSide 1 = ADP + phosphate + cellular proteinSide 2.</text>
        <dbReference type="EC" id="7.4.2.8"/>
    </reaction>
</comment>
<evidence type="ECO:0000256" key="7">
    <source>
        <dbReference type="ARBA" id="ARBA00022927"/>
    </source>
</evidence>
<dbReference type="CDD" id="cd01136">
    <property type="entry name" value="ATPase_flagellum-secretory_path_III"/>
    <property type="match status" value="1"/>
</dbReference>
<dbReference type="Pfam" id="PF00006">
    <property type="entry name" value="ATP-synt_ab"/>
    <property type="match status" value="1"/>
</dbReference>
<evidence type="ECO:0000313" key="13">
    <source>
        <dbReference type="EMBL" id="WAB81735.1"/>
    </source>
</evidence>
<keyword evidence="7" id="KW-0653">Protein transport</keyword>
<dbReference type="InterPro" id="IPR040627">
    <property type="entry name" value="T3SS_ATPase_C"/>
</dbReference>
<dbReference type="PANTHER" id="PTHR15184:SF9">
    <property type="entry name" value="SPI-1 TYPE 3 SECRETION SYSTEM ATPASE"/>
    <property type="match status" value="1"/>
</dbReference>
<dbReference type="Proteomes" id="UP001164706">
    <property type="component" value="Chromosome"/>
</dbReference>
<dbReference type="InterPro" id="IPR003593">
    <property type="entry name" value="AAA+_ATPase"/>
</dbReference>
<dbReference type="GO" id="GO:0005737">
    <property type="term" value="C:cytoplasm"/>
    <property type="evidence" value="ECO:0007669"/>
    <property type="project" value="UniProtKB-SubCell"/>
</dbReference>
<dbReference type="SUPFAM" id="SSF52540">
    <property type="entry name" value="P-loop containing nucleoside triphosphate hydrolases"/>
    <property type="match status" value="1"/>
</dbReference>
<gene>
    <name evidence="13" type="ORF">OVN18_01565</name>
</gene>
<reference evidence="13" key="1">
    <citation type="submission" date="2022-11" db="EMBL/GenBank/DDBJ databases">
        <title>Description of Microcella daejonensis nov. sp, isolated from riverside soil.</title>
        <authorList>
            <person name="Molina K.M."/>
            <person name="Kim S.B."/>
        </authorList>
    </citation>
    <scope>NUCLEOTIDE SEQUENCE</scope>
    <source>
        <strain evidence="13">MMS21-STM12</strain>
    </source>
</reference>
<evidence type="ECO:0000256" key="3">
    <source>
        <dbReference type="ARBA" id="ARBA00022475"/>
    </source>
</evidence>
<evidence type="ECO:0000256" key="4">
    <source>
        <dbReference type="ARBA" id="ARBA00022490"/>
    </source>
</evidence>
<dbReference type="Gene3D" id="3.40.50.12240">
    <property type="match status" value="1"/>
</dbReference>
<dbReference type="GO" id="GO:0016887">
    <property type="term" value="F:ATP hydrolysis activity"/>
    <property type="evidence" value="ECO:0007669"/>
    <property type="project" value="InterPro"/>
</dbReference>
<keyword evidence="10" id="KW-0066">ATP synthesis</keyword>
<dbReference type="GO" id="GO:0005524">
    <property type="term" value="F:ATP binding"/>
    <property type="evidence" value="ECO:0007669"/>
    <property type="project" value="UniProtKB-KW"/>
</dbReference>
<dbReference type="GO" id="GO:0008564">
    <property type="term" value="F:protein-exporting ATPase activity"/>
    <property type="evidence" value="ECO:0007669"/>
    <property type="project" value="UniProtKB-EC"/>
</dbReference>
<dbReference type="KEGG" id="mdb:OVN18_01565"/>
<dbReference type="Pfam" id="PF18269">
    <property type="entry name" value="T3SS_ATPase_C"/>
    <property type="match status" value="1"/>
</dbReference>
<feature type="domain" description="AAA+ ATPase" evidence="12">
    <location>
        <begin position="170"/>
        <end position="351"/>
    </location>
</feature>
<keyword evidence="10" id="KW-0139">CF(1)</keyword>
<dbReference type="GO" id="GO:0030254">
    <property type="term" value="P:protein secretion by the type III secretion system"/>
    <property type="evidence" value="ECO:0007669"/>
    <property type="project" value="InterPro"/>
</dbReference>
<evidence type="ECO:0000256" key="5">
    <source>
        <dbReference type="ARBA" id="ARBA00022741"/>
    </source>
</evidence>
<evidence type="ECO:0000259" key="12">
    <source>
        <dbReference type="SMART" id="SM00382"/>
    </source>
</evidence>
<dbReference type="PANTHER" id="PTHR15184">
    <property type="entry name" value="ATP SYNTHASE"/>
    <property type="match status" value="1"/>
</dbReference>
<evidence type="ECO:0000256" key="2">
    <source>
        <dbReference type="ARBA" id="ARBA00022448"/>
    </source>
</evidence>
<keyword evidence="4" id="KW-0963">Cytoplasm</keyword>
<evidence type="ECO:0000256" key="10">
    <source>
        <dbReference type="ARBA" id="ARBA00023196"/>
    </source>
</evidence>
<proteinExistence type="predicted"/>
<dbReference type="InterPro" id="IPR027417">
    <property type="entry name" value="P-loop_NTPase"/>
</dbReference>
<keyword evidence="2" id="KW-0813">Transport</keyword>
<keyword evidence="6" id="KW-0067">ATP-binding</keyword>